<comment type="caution">
    <text evidence="1">The sequence shown here is derived from an EMBL/GenBank/DDBJ whole genome shotgun (WGS) entry which is preliminary data.</text>
</comment>
<organism evidence="1 2">
    <name type="scientific">Elysia marginata</name>
    <dbReference type="NCBI Taxonomy" id="1093978"/>
    <lineage>
        <taxon>Eukaryota</taxon>
        <taxon>Metazoa</taxon>
        <taxon>Spiralia</taxon>
        <taxon>Lophotrochozoa</taxon>
        <taxon>Mollusca</taxon>
        <taxon>Gastropoda</taxon>
        <taxon>Heterobranchia</taxon>
        <taxon>Euthyneura</taxon>
        <taxon>Panpulmonata</taxon>
        <taxon>Sacoglossa</taxon>
        <taxon>Placobranchoidea</taxon>
        <taxon>Plakobranchidae</taxon>
        <taxon>Elysia</taxon>
    </lineage>
</organism>
<evidence type="ECO:0008006" key="3">
    <source>
        <dbReference type="Google" id="ProtNLM"/>
    </source>
</evidence>
<gene>
    <name evidence="1" type="ORF">ElyMa_005911500</name>
</gene>
<accession>A0AAV4G7I1</accession>
<proteinExistence type="predicted"/>
<keyword evidence="2" id="KW-1185">Reference proteome</keyword>
<evidence type="ECO:0000313" key="1">
    <source>
        <dbReference type="EMBL" id="GFR80928.1"/>
    </source>
</evidence>
<dbReference type="Proteomes" id="UP000762676">
    <property type="component" value="Unassembled WGS sequence"/>
</dbReference>
<dbReference type="EMBL" id="BMAT01011867">
    <property type="protein sequence ID" value="GFR80928.1"/>
    <property type="molecule type" value="Genomic_DNA"/>
</dbReference>
<dbReference type="AlphaFoldDB" id="A0AAV4G7I1"/>
<reference evidence="1 2" key="1">
    <citation type="journal article" date="2021" name="Elife">
        <title>Chloroplast acquisition without the gene transfer in kleptoplastic sea slugs, Plakobranchus ocellatus.</title>
        <authorList>
            <person name="Maeda T."/>
            <person name="Takahashi S."/>
            <person name="Yoshida T."/>
            <person name="Shimamura S."/>
            <person name="Takaki Y."/>
            <person name="Nagai Y."/>
            <person name="Toyoda A."/>
            <person name="Suzuki Y."/>
            <person name="Arimoto A."/>
            <person name="Ishii H."/>
            <person name="Satoh N."/>
            <person name="Nishiyama T."/>
            <person name="Hasebe M."/>
            <person name="Maruyama T."/>
            <person name="Minagawa J."/>
            <person name="Obokata J."/>
            <person name="Shigenobu S."/>
        </authorList>
    </citation>
    <scope>NUCLEOTIDE SEQUENCE [LARGE SCALE GENOMIC DNA]</scope>
</reference>
<sequence>MAQNKHQKTVFTARAEKKITETHTSKISTSPLFFFFCSLKPSKCFPLKLCQDNKPGNFSNSNLAKPHGQHSNLFSVENIPIDPNLHRTRYARKAMQRAGGGVRAWQSKASVSRMGAKWQC</sequence>
<protein>
    <recommendedName>
        <fullName evidence="3">60S ribosomal protein L29</fullName>
    </recommendedName>
</protein>
<name>A0AAV4G7I1_9GAST</name>
<evidence type="ECO:0000313" key="2">
    <source>
        <dbReference type="Proteomes" id="UP000762676"/>
    </source>
</evidence>